<dbReference type="PANTHER" id="PTHR41747:SF1">
    <property type="entry name" value="CHROMOSOME UNDETERMINED SCAFFOLD_128, WHOLE GENOME SHOTGUN SEQUENCE"/>
    <property type="match status" value="1"/>
</dbReference>
<dbReference type="OrthoDB" id="250654at2759"/>
<keyword evidence="3" id="KW-1185">Reference proteome</keyword>
<accession>A0A812J1N0</accession>
<proteinExistence type="predicted"/>
<evidence type="ECO:0000313" key="3">
    <source>
        <dbReference type="Proteomes" id="UP000604046"/>
    </source>
</evidence>
<comment type="caution">
    <text evidence="2">The sequence shown here is derived from an EMBL/GenBank/DDBJ whole genome shotgun (WGS) entry which is preliminary data.</text>
</comment>
<feature type="compositionally biased region" description="Basic and acidic residues" evidence="1">
    <location>
        <begin position="278"/>
        <end position="288"/>
    </location>
</feature>
<dbReference type="PANTHER" id="PTHR41747">
    <property type="entry name" value="CHROMOSOME UNDETERMINED SCAFFOLD_128, WHOLE GENOME SHOTGUN SEQUENCE"/>
    <property type="match status" value="1"/>
</dbReference>
<name>A0A812J1N0_9DINO</name>
<feature type="region of interest" description="Disordered" evidence="1">
    <location>
        <begin position="51"/>
        <end position="73"/>
    </location>
</feature>
<dbReference type="EMBL" id="CAJNDS010000329">
    <property type="protein sequence ID" value="CAE7192901.1"/>
    <property type="molecule type" value="Genomic_DNA"/>
</dbReference>
<feature type="region of interest" description="Disordered" evidence="1">
    <location>
        <begin position="275"/>
        <end position="301"/>
    </location>
</feature>
<dbReference type="Proteomes" id="UP000604046">
    <property type="component" value="Unassembled WGS sequence"/>
</dbReference>
<reference evidence="2" key="1">
    <citation type="submission" date="2021-02" db="EMBL/GenBank/DDBJ databases">
        <authorList>
            <person name="Dougan E. K."/>
            <person name="Rhodes N."/>
            <person name="Thang M."/>
            <person name="Chan C."/>
        </authorList>
    </citation>
    <scope>NUCLEOTIDE SEQUENCE</scope>
</reference>
<dbReference type="AlphaFoldDB" id="A0A812J1N0"/>
<evidence type="ECO:0000256" key="1">
    <source>
        <dbReference type="SAM" id="MobiDB-lite"/>
    </source>
</evidence>
<evidence type="ECO:0000313" key="2">
    <source>
        <dbReference type="EMBL" id="CAE7192901.1"/>
    </source>
</evidence>
<protein>
    <submittedName>
        <fullName evidence="2">Uncharacterized protein</fullName>
    </submittedName>
</protein>
<gene>
    <name evidence="2" type="ORF">SNAT2548_LOCUS5186</name>
</gene>
<organism evidence="2 3">
    <name type="scientific">Symbiodinium natans</name>
    <dbReference type="NCBI Taxonomy" id="878477"/>
    <lineage>
        <taxon>Eukaryota</taxon>
        <taxon>Sar</taxon>
        <taxon>Alveolata</taxon>
        <taxon>Dinophyceae</taxon>
        <taxon>Suessiales</taxon>
        <taxon>Symbiodiniaceae</taxon>
        <taxon>Symbiodinium</taxon>
    </lineage>
</organism>
<sequence length="301" mass="34140">MEKEESFAAPPPMAELGNYKGVMLCNRPTAGDTLKPEASVRPFRSAIPATVGEPLGLHRKRPEAVPGEVKSRGPSAALRRHCRWVKELQQQVAQDAAFAERSERDRELKQQRLKEVFQKQREAIRLLKLGDARAEELTSALNPKAKLKPLWALTEGEREDQEEQAAGELINFAEALDYDEYIHDLEFRECLLAITDRAKKLQREQQSFKESLLKEFQADEGDEAPTCADACRHAPPRLLLPSTCIKVCKRRLLRRFAAICGANWRGRLAGGLRRRRQQRESAEREERASAASLGRVPRKVQ</sequence>